<dbReference type="Proteomes" id="UP000044625">
    <property type="component" value="Unassembled WGS sequence"/>
</dbReference>
<proteinExistence type="predicted"/>
<reference evidence="12" key="2">
    <citation type="submission" date="2015-03" db="EMBL/GenBank/DDBJ databases">
        <authorList>
            <consortium name="Pathogen Informatics"/>
        </authorList>
    </citation>
    <scope>NUCLEOTIDE SEQUENCE [LARGE SCALE GENOMIC DNA]</scope>
    <source>
        <strain evidence="12">A125KOH2</strain>
    </source>
</reference>
<gene>
    <name evidence="9" type="primary">ywaD</name>
    <name evidence="9" type="ORF">ERS008529_02336</name>
    <name evidence="10" type="ORF">ERS137968_00256</name>
</gene>
<dbReference type="EMBL" id="CQAZ01000019">
    <property type="protein sequence ID" value="CNH87062.1"/>
    <property type="molecule type" value="Genomic_DNA"/>
</dbReference>
<evidence type="ECO:0000256" key="1">
    <source>
        <dbReference type="ARBA" id="ARBA00022438"/>
    </source>
</evidence>
<dbReference type="GO" id="GO:0008235">
    <property type="term" value="F:metalloexopeptidase activity"/>
    <property type="evidence" value="ECO:0007669"/>
    <property type="project" value="InterPro"/>
</dbReference>
<keyword evidence="11" id="KW-1185">Reference proteome</keyword>
<keyword evidence="6" id="KW-0862">Zinc</keyword>
<keyword evidence="4 7" id="KW-0732">Signal</keyword>
<dbReference type="InterPro" id="IPR045175">
    <property type="entry name" value="M28_fam"/>
</dbReference>
<dbReference type="SUPFAM" id="SSF53187">
    <property type="entry name" value="Zn-dependent exopeptidases"/>
    <property type="match status" value="1"/>
</dbReference>
<dbReference type="AlphaFoldDB" id="A0A0T9PXU8"/>
<accession>A0A0T9PXU8</accession>
<evidence type="ECO:0000313" key="9">
    <source>
        <dbReference type="EMBL" id="CNH87062.1"/>
    </source>
</evidence>
<dbReference type="Pfam" id="PF04389">
    <property type="entry name" value="Peptidase_M28"/>
    <property type="match status" value="1"/>
</dbReference>
<sequence length="356" mass="39443">MFSRRHLKWALFTLCFSSVLPLHAASNPALGQIAEQQIRHLSTYFPGRMAGNPAELLAAEYINHRFQQMGYQSNLRGFNTRYLYTSKNGKQSWRTLSATSVIAARSTLLNKNISPNKNDAISQANDQKQIIIMAHFDTYTPQSDHDLDKNLGGLTLQGVDDNASGVGVMLELAEHLKDIPLRYDLRFVALSAEEIGAQGAENYLQRMSKTEKANTLLVINVDSLITGDRLYFNASNQPAAIAAKEQALTLARRYGITAATVKSQVASPCRADKNVFYTAGLPVLSVEASNYTLGNKDGCQQRAISHHFPQGITRHQSPLDNLNYLDKYLPGRISQRTHDSVKILLPLVQGLVADKK</sequence>
<organism evidence="9 12">
    <name type="scientific">Yersinia pekkanenii</name>
    <dbReference type="NCBI Taxonomy" id="1288385"/>
    <lineage>
        <taxon>Bacteria</taxon>
        <taxon>Pseudomonadati</taxon>
        <taxon>Pseudomonadota</taxon>
        <taxon>Gammaproteobacteria</taxon>
        <taxon>Enterobacterales</taxon>
        <taxon>Yersiniaceae</taxon>
        <taxon>Yersinia</taxon>
    </lineage>
</organism>
<dbReference type="Gene3D" id="3.40.630.10">
    <property type="entry name" value="Zn peptidases"/>
    <property type="match status" value="1"/>
</dbReference>
<evidence type="ECO:0000256" key="6">
    <source>
        <dbReference type="ARBA" id="ARBA00022833"/>
    </source>
</evidence>
<protein>
    <submittedName>
        <fullName evidence="9">Alkaline phosphatase isozyme conversion aminopeptidase</fullName>
        <ecNumber evidence="9">3.4.11.6</ecNumber>
    </submittedName>
</protein>
<dbReference type="InterPro" id="IPR007484">
    <property type="entry name" value="Peptidase_M28"/>
</dbReference>
<dbReference type="EMBL" id="CWJL01000001">
    <property type="protein sequence ID" value="CRY63486.1"/>
    <property type="molecule type" value="Genomic_DNA"/>
</dbReference>
<keyword evidence="3" id="KW-0479">Metal-binding</keyword>
<dbReference type="GO" id="GO:0046872">
    <property type="term" value="F:metal ion binding"/>
    <property type="evidence" value="ECO:0007669"/>
    <property type="project" value="UniProtKB-KW"/>
</dbReference>
<evidence type="ECO:0000313" key="10">
    <source>
        <dbReference type="EMBL" id="CRY63486.1"/>
    </source>
</evidence>
<evidence type="ECO:0000256" key="7">
    <source>
        <dbReference type="SAM" id="SignalP"/>
    </source>
</evidence>
<dbReference type="RefSeq" id="WP_049613378.1">
    <property type="nucleotide sequence ID" value="NZ_CAWMMU010000001.1"/>
</dbReference>
<evidence type="ECO:0000259" key="8">
    <source>
        <dbReference type="Pfam" id="PF04389"/>
    </source>
</evidence>
<dbReference type="PANTHER" id="PTHR12147">
    <property type="entry name" value="METALLOPEPTIDASE M28 FAMILY MEMBER"/>
    <property type="match status" value="1"/>
</dbReference>
<keyword evidence="5 9" id="KW-0378">Hydrolase</keyword>
<reference evidence="9" key="3">
    <citation type="submission" date="2015-03" db="EMBL/GenBank/DDBJ databases">
        <authorList>
            <person name="Murphy D."/>
        </authorList>
    </citation>
    <scope>NUCLEOTIDE SEQUENCE [LARGE SCALE GENOMIC DNA]</scope>
    <source>
        <strain evidence="9">A125KOH2</strain>
    </source>
</reference>
<evidence type="ECO:0000313" key="11">
    <source>
        <dbReference type="Proteomes" id="UP000044625"/>
    </source>
</evidence>
<dbReference type="EC" id="3.4.11.6" evidence="9"/>
<dbReference type="NCBIfam" id="NF007568">
    <property type="entry name" value="PRK10199.1"/>
    <property type="match status" value="1"/>
</dbReference>
<evidence type="ECO:0000256" key="5">
    <source>
        <dbReference type="ARBA" id="ARBA00022801"/>
    </source>
</evidence>
<dbReference type="GO" id="GO:0006508">
    <property type="term" value="P:proteolysis"/>
    <property type="evidence" value="ECO:0007669"/>
    <property type="project" value="UniProtKB-KW"/>
</dbReference>
<keyword evidence="2" id="KW-0645">Protease</keyword>
<feature type="chain" id="PRO_5006694884" evidence="7">
    <location>
        <begin position="25"/>
        <end position="356"/>
    </location>
</feature>
<keyword evidence="1 9" id="KW-0031">Aminopeptidase</keyword>
<feature type="domain" description="Peptidase M28" evidence="8">
    <location>
        <begin position="123"/>
        <end position="334"/>
    </location>
</feature>
<dbReference type="Proteomes" id="UP000045840">
    <property type="component" value="Unassembled WGS sequence"/>
</dbReference>
<dbReference type="GO" id="GO:0004177">
    <property type="term" value="F:aminopeptidase activity"/>
    <property type="evidence" value="ECO:0007669"/>
    <property type="project" value="UniProtKB-KW"/>
</dbReference>
<evidence type="ECO:0000256" key="2">
    <source>
        <dbReference type="ARBA" id="ARBA00022670"/>
    </source>
</evidence>
<reference evidence="10 11" key="1">
    <citation type="submission" date="2015-03" db="EMBL/GenBank/DDBJ databases">
        <authorList>
            <consortium name="Pathogen Informatics"/>
            <person name="Murphy D."/>
        </authorList>
    </citation>
    <scope>NUCLEOTIDE SEQUENCE [LARGE SCALE GENOMIC DNA]</scope>
    <source>
        <strain evidence="10">Type strain: CIP110230</strain>
        <strain evidence="11">type strain: CIP110230</strain>
    </source>
</reference>
<name>A0A0T9PXU8_9GAMM</name>
<evidence type="ECO:0000256" key="3">
    <source>
        <dbReference type="ARBA" id="ARBA00022723"/>
    </source>
</evidence>
<dbReference type="OrthoDB" id="9762302at2"/>
<evidence type="ECO:0000256" key="4">
    <source>
        <dbReference type="ARBA" id="ARBA00022729"/>
    </source>
</evidence>
<evidence type="ECO:0000313" key="12">
    <source>
        <dbReference type="Proteomes" id="UP000045840"/>
    </source>
</evidence>
<feature type="signal peptide" evidence="7">
    <location>
        <begin position="1"/>
        <end position="24"/>
    </location>
</feature>
<dbReference type="STRING" id="1288385.ERS137968_00256"/>
<dbReference type="PANTHER" id="PTHR12147:SF56">
    <property type="entry name" value="AMINOPEPTIDASE YDR415C-RELATED"/>
    <property type="match status" value="1"/>
</dbReference>